<dbReference type="SMART" id="SM00829">
    <property type="entry name" value="PKS_ER"/>
    <property type="match status" value="1"/>
</dbReference>
<gene>
    <name evidence="2" type="ORF">R5R33_15870</name>
</gene>
<dbReference type="EMBL" id="CP137555">
    <property type="protein sequence ID" value="WOX05202.1"/>
    <property type="molecule type" value="Genomic_DNA"/>
</dbReference>
<dbReference type="RefSeq" id="WP_318953676.1">
    <property type="nucleotide sequence ID" value="NZ_CP137555.1"/>
</dbReference>
<reference evidence="2 3" key="1">
    <citation type="submission" date="2023-10" db="EMBL/GenBank/DDBJ databases">
        <title>Description of Microbulbifer bruguierae sp. nov., isolated from the sediments of mangrove plant Bruguiera sexangula and comparative genomic analyses of the genus Microbulbifer.</title>
        <authorList>
            <person name="Long M."/>
        </authorList>
    </citation>
    <scope>NUCLEOTIDE SEQUENCE [LARGE SCALE GENOMIC DNA]</scope>
    <source>
        <strain evidence="2 3">SPO729</strain>
    </source>
</reference>
<dbReference type="KEGG" id="mpaf:R5R33_15870"/>
<proteinExistence type="predicted"/>
<dbReference type="SUPFAM" id="SSF51735">
    <property type="entry name" value="NAD(P)-binding Rossmann-fold domains"/>
    <property type="match status" value="1"/>
</dbReference>
<dbReference type="SUPFAM" id="SSF50129">
    <property type="entry name" value="GroES-like"/>
    <property type="match status" value="1"/>
</dbReference>
<name>A0AAU0MZ73_9GAMM</name>
<keyword evidence="3" id="KW-1185">Reference proteome</keyword>
<evidence type="ECO:0000313" key="3">
    <source>
        <dbReference type="Proteomes" id="UP001302477"/>
    </source>
</evidence>
<dbReference type="InterPro" id="IPR051397">
    <property type="entry name" value="Zn-ADH-like_protein"/>
</dbReference>
<protein>
    <submittedName>
        <fullName evidence="2">NADPH:quinone oxidoreductase family protein</fullName>
        <ecNumber evidence="2">1.-.-.-</ecNumber>
    </submittedName>
</protein>
<dbReference type="Pfam" id="PF00107">
    <property type="entry name" value="ADH_zinc_N"/>
    <property type="match status" value="1"/>
</dbReference>
<dbReference type="AlphaFoldDB" id="A0AAU0MZ73"/>
<dbReference type="PANTHER" id="PTHR43677:SF4">
    <property type="entry name" value="QUINONE OXIDOREDUCTASE-LIKE PROTEIN 2"/>
    <property type="match status" value="1"/>
</dbReference>
<evidence type="ECO:0000259" key="1">
    <source>
        <dbReference type="SMART" id="SM00829"/>
    </source>
</evidence>
<dbReference type="CDD" id="cd08241">
    <property type="entry name" value="QOR1"/>
    <property type="match status" value="1"/>
</dbReference>
<dbReference type="InterPro" id="IPR020843">
    <property type="entry name" value="ER"/>
</dbReference>
<evidence type="ECO:0000313" key="2">
    <source>
        <dbReference type="EMBL" id="WOX05202.1"/>
    </source>
</evidence>
<accession>A0AAU0MZ73</accession>
<feature type="domain" description="Enoyl reductase (ER)" evidence="1">
    <location>
        <begin position="10"/>
        <end position="322"/>
    </location>
</feature>
<dbReference type="InterPro" id="IPR036291">
    <property type="entry name" value="NAD(P)-bd_dom_sf"/>
</dbReference>
<sequence length="329" mass="35695">MRALVCEAFGPIENLKVRDWQLPALKPNEVRLEVHAAGVNFPDGLMVQGKYQVKPAMPFVAGGECAGIIREVGESVKGFKVGDRVIAMPGLAAFAEVVNVDHKLLMPMPAELDFQQAAGFCITYATSYYAFKQRAQLKEGETLVVLGAAGGVGVTAIQLGKLMGARVIACASTDEKLAFCRDLGADETINYSRENLKDRIRELTDGKGADVIYDPVGGDFSEQAYRSIAWGGRYLVIGFAAGDIPSLPLNLPLLKAGDILGIYWGGWAARDPKANMQNFSELLGFVQQGRLQPLTTEVYDLSDFTRAFAAINERRAKGRVVLTMGQNQD</sequence>
<dbReference type="Gene3D" id="3.90.180.10">
    <property type="entry name" value="Medium-chain alcohol dehydrogenases, catalytic domain"/>
    <property type="match status" value="1"/>
</dbReference>
<dbReference type="InterPro" id="IPR011032">
    <property type="entry name" value="GroES-like_sf"/>
</dbReference>
<dbReference type="InterPro" id="IPR013154">
    <property type="entry name" value="ADH-like_N"/>
</dbReference>
<dbReference type="InterPro" id="IPR013149">
    <property type="entry name" value="ADH-like_C"/>
</dbReference>
<dbReference type="EC" id="1.-.-.-" evidence="2"/>
<organism evidence="2 3">
    <name type="scientific">Microbulbifer pacificus</name>
    <dbReference type="NCBI Taxonomy" id="407164"/>
    <lineage>
        <taxon>Bacteria</taxon>
        <taxon>Pseudomonadati</taxon>
        <taxon>Pseudomonadota</taxon>
        <taxon>Gammaproteobacteria</taxon>
        <taxon>Cellvibrionales</taxon>
        <taxon>Microbulbiferaceae</taxon>
        <taxon>Microbulbifer</taxon>
    </lineage>
</organism>
<dbReference type="PANTHER" id="PTHR43677">
    <property type="entry name" value="SHORT-CHAIN DEHYDROGENASE/REDUCTASE"/>
    <property type="match status" value="1"/>
</dbReference>
<dbReference type="Pfam" id="PF08240">
    <property type="entry name" value="ADH_N"/>
    <property type="match status" value="1"/>
</dbReference>
<dbReference type="GO" id="GO:0016491">
    <property type="term" value="F:oxidoreductase activity"/>
    <property type="evidence" value="ECO:0007669"/>
    <property type="project" value="UniProtKB-KW"/>
</dbReference>
<dbReference type="Gene3D" id="3.40.50.720">
    <property type="entry name" value="NAD(P)-binding Rossmann-like Domain"/>
    <property type="match status" value="1"/>
</dbReference>
<keyword evidence="2" id="KW-0560">Oxidoreductase</keyword>
<dbReference type="Proteomes" id="UP001302477">
    <property type="component" value="Chromosome"/>
</dbReference>